<dbReference type="PANTHER" id="PTHR10035">
    <property type="entry name" value="T-CELL SURFACE GLYCOPROTEIN CD3 ZETA CHAIN"/>
    <property type="match status" value="1"/>
</dbReference>
<keyword evidence="8" id="KW-0472">Membrane</keyword>
<evidence type="ECO:0000313" key="10">
    <source>
        <dbReference type="EMBL" id="KAL0963515.1"/>
    </source>
</evidence>
<evidence type="ECO:0000256" key="2">
    <source>
        <dbReference type="ARBA" id="ARBA00022475"/>
    </source>
</evidence>
<dbReference type="Pfam" id="PF11628">
    <property type="entry name" value="TCR_zetazeta"/>
    <property type="match status" value="1"/>
</dbReference>
<keyword evidence="8" id="KW-0812">Transmembrane</keyword>
<dbReference type="PANTHER" id="PTHR10035:SF2">
    <property type="entry name" value="T-CELL SURFACE GLYCOPROTEIN CD3 ZETA CHAIN"/>
    <property type="match status" value="1"/>
</dbReference>
<evidence type="ECO:0000256" key="5">
    <source>
        <dbReference type="ARBA" id="ARBA00023130"/>
    </source>
</evidence>
<evidence type="ECO:0000256" key="6">
    <source>
        <dbReference type="ARBA" id="ARBA00023170"/>
    </source>
</evidence>
<sequence length="151" mass="16427">MAATWRTGVGMVLVSSAVSVSASTAGLTEPLICYILDGVLLVYCIVTTVLFFTVKWCKQPTEPPIEDTYAQLKPGDKDEYEDLTKTAATRRKRAPEASSDTYQALQVTEDASDAYQVIATKGKGRKKKSKVPQPPNEEIQASESPPPLPPH</sequence>
<accession>A0ABD0W3J3</accession>
<keyword evidence="4" id="KW-0391">Immunity</keyword>
<keyword evidence="2" id="KW-1003">Cell membrane</keyword>
<feature type="transmembrane region" description="Helical" evidence="8">
    <location>
        <begin position="32"/>
        <end position="54"/>
    </location>
</feature>
<dbReference type="InterPro" id="IPR021663">
    <property type="entry name" value="CD3_zeta/IgE_Fc_rcpt_gamma"/>
</dbReference>
<dbReference type="Proteomes" id="UP001557470">
    <property type="component" value="Unassembled WGS sequence"/>
</dbReference>
<dbReference type="InterPro" id="IPR024128">
    <property type="entry name" value="T-cell_CD3_zeta"/>
</dbReference>
<keyword evidence="11" id="KW-1185">Reference proteome</keyword>
<evidence type="ECO:0000256" key="3">
    <source>
        <dbReference type="ARBA" id="ARBA00022553"/>
    </source>
</evidence>
<feature type="signal peptide" evidence="9">
    <location>
        <begin position="1"/>
        <end position="22"/>
    </location>
</feature>
<dbReference type="GO" id="GO:0098797">
    <property type="term" value="C:plasma membrane protein complex"/>
    <property type="evidence" value="ECO:0007669"/>
    <property type="project" value="UniProtKB-ARBA"/>
</dbReference>
<evidence type="ECO:0000256" key="7">
    <source>
        <dbReference type="SAM" id="MobiDB-lite"/>
    </source>
</evidence>
<evidence type="ECO:0000256" key="8">
    <source>
        <dbReference type="SAM" id="Phobius"/>
    </source>
</evidence>
<name>A0ABD0W3J3_UMBPY</name>
<feature type="region of interest" description="Disordered" evidence="7">
    <location>
        <begin position="119"/>
        <end position="151"/>
    </location>
</feature>
<dbReference type="EMBL" id="JAGEUA010000010">
    <property type="protein sequence ID" value="KAL0963515.1"/>
    <property type="molecule type" value="Genomic_DNA"/>
</dbReference>
<comment type="subcellular location">
    <subcellularLocation>
        <location evidence="1">Cell membrane</location>
        <topology evidence="1">Single-pass type I membrane protein</topology>
    </subcellularLocation>
</comment>
<evidence type="ECO:0000256" key="4">
    <source>
        <dbReference type="ARBA" id="ARBA00022859"/>
    </source>
</evidence>
<evidence type="ECO:0000313" key="11">
    <source>
        <dbReference type="Proteomes" id="UP001557470"/>
    </source>
</evidence>
<evidence type="ECO:0000256" key="1">
    <source>
        <dbReference type="ARBA" id="ARBA00004251"/>
    </source>
</evidence>
<feature type="chain" id="PRO_5044894015" evidence="9">
    <location>
        <begin position="23"/>
        <end position="151"/>
    </location>
</feature>
<reference evidence="10 11" key="1">
    <citation type="submission" date="2024-06" db="EMBL/GenBank/DDBJ databases">
        <authorList>
            <person name="Pan Q."/>
            <person name="Wen M."/>
            <person name="Jouanno E."/>
            <person name="Zahm M."/>
            <person name="Klopp C."/>
            <person name="Cabau C."/>
            <person name="Louis A."/>
            <person name="Berthelot C."/>
            <person name="Parey E."/>
            <person name="Roest Crollius H."/>
            <person name="Montfort J."/>
            <person name="Robinson-Rechavi M."/>
            <person name="Bouchez O."/>
            <person name="Lampietro C."/>
            <person name="Lopez Roques C."/>
            <person name="Donnadieu C."/>
            <person name="Postlethwait J."/>
            <person name="Bobe J."/>
            <person name="Verreycken H."/>
            <person name="Guiguen Y."/>
        </authorList>
    </citation>
    <scope>NUCLEOTIDE SEQUENCE [LARGE SCALE GENOMIC DNA]</scope>
    <source>
        <strain evidence="10">Up_M1</strain>
        <tissue evidence="10">Testis</tissue>
    </source>
</reference>
<keyword evidence="5" id="KW-1064">Adaptive immunity</keyword>
<protein>
    <submittedName>
        <fullName evidence="10">Uncharacterized protein</fullName>
    </submittedName>
</protein>
<proteinExistence type="predicted"/>
<keyword evidence="9" id="KW-0732">Signal</keyword>
<keyword evidence="6" id="KW-0675">Receptor</keyword>
<dbReference type="AlphaFoldDB" id="A0ABD0W3J3"/>
<organism evidence="10 11">
    <name type="scientific">Umbra pygmaea</name>
    <name type="common">Eastern mudminnow</name>
    <dbReference type="NCBI Taxonomy" id="75934"/>
    <lineage>
        <taxon>Eukaryota</taxon>
        <taxon>Metazoa</taxon>
        <taxon>Chordata</taxon>
        <taxon>Craniata</taxon>
        <taxon>Vertebrata</taxon>
        <taxon>Euteleostomi</taxon>
        <taxon>Actinopterygii</taxon>
        <taxon>Neopterygii</taxon>
        <taxon>Teleostei</taxon>
        <taxon>Protacanthopterygii</taxon>
        <taxon>Esociformes</taxon>
        <taxon>Umbridae</taxon>
        <taxon>Umbra</taxon>
    </lineage>
</organism>
<gene>
    <name evidence="10" type="ORF">UPYG_G00307440</name>
</gene>
<keyword evidence="3" id="KW-0597">Phosphoprotein</keyword>
<comment type="caution">
    <text evidence="10">The sequence shown here is derived from an EMBL/GenBank/DDBJ whole genome shotgun (WGS) entry which is preliminary data.</text>
</comment>
<keyword evidence="8" id="KW-1133">Transmembrane helix</keyword>
<evidence type="ECO:0000256" key="9">
    <source>
        <dbReference type="SAM" id="SignalP"/>
    </source>
</evidence>
<dbReference type="GO" id="GO:0002250">
    <property type="term" value="P:adaptive immune response"/>
    <property type="evidence" value="ECO:0007669"/>
    <property type="project" value="UniProtKB-KW"/>
</dbReference>